<dbReference type="EMBL" id="JACVHF010000024">
    <property type="protein sequence ID" value="MBC9786057.1"/>
    <property type="molecule type" value="Genomic_DNA"/>
</dbReference>
<dbReference type="PROSITE" id="PS00589">
    <property type="entry name" value="PTS_HPR_SER"/>
    <property type="match status" value="1"/>
</dbReference>
<dbReference type="PROSITE" id="PS51350">
    <property type="entry name" value="PTS_HPR_DOM"/>
    <property type="match status" value="1"/>
</dbReference>
<feature type="domain" description="HPr" evidence="6">
    <location>
        <begin position="1"/>
        <end position="88"/>
    </location>
</feature>
<evidence type="ECO:0000256" key="3">
    <source>
        <dbReference type="ARBA" id="ARBA00020422"/>
    </source>
</evidence>
<dbReference type="Proteomes" id="UP000617402">
    <property type="component" value="Unassembled WGS sequence"/>
</dbReference>
<dbReference type="InterPro" id="IPR001020">
    <property type="entry name" value="PTS_HPr_His_P_site"/>
</dbReference>
<keyword evidence="4" id="KW-0963">Cytoplasm</keyword>
<keyword evidence="8" id="KW-1185">Reference proteome</keyword>
<gene>
    <name evidence="7" type="ORF">H1S01_16425</name>
</gene>
<dbReference type="InterPro" id="IPR002114">
    <property type="entry name" value="PTS_HPr_Ser_P_site"/>
</dbReference>
<evidence type="ECO:0000256" key="1">
    <source>
        <dbReference type="ARBA" id="ARBA00003681"/>
    </source>
</evidence>
<comment type="function">
    <text evidence="1">General (non sugar-specific) component of the phosphoenolpyruvate-dependent sugar phosphotransferase system (sugar PTS). This major carbohydrate active-transport system catalyzes the phosphorylation of incoming sugar substrates concomitantly with their translocation across the cell membrane. The phosphoryl group from phosphoenolpyruvate (PEP) is transferred to the phosphoryl carrier protein HPr by enzyme I. Phospho-HPr then transfers it to the PTS EIIA domain.</text>
</comment>
<dbReference type="InterPro" id="IPR050399">
    <property type="entry name" value="HPr"/>
</dbReference>
<dbReference type="InterPro" id="IPR000032">
    <property type="entry name" value="HPr-like"/>
</dbReference>
<dbReference type="InterPro" id="IPR035895">
    <property type="entry name" value="HPr-like_sf"/>
</dbReference>
<reference evidence="7 8" key="1">
    <citation type="submission" date="2020-07" db="EMBL/GenBank/DDBJ databases">
        <title>Draft whole-genome sequence of Heliobacterium chlorum DSM 3682, type strain.</title>
        <authorList>
            <person name="Kyndt J.A."/>
            <person name="Meyer T.E."/>
            <person name="Imhoff J.F."/>
        </authorList>
    </citation>
    <scope>NUCLEOTIDE SEQUENCE [LARGE SCALE GENOMIC DNA]</scope>
    <source>
        <strain evidence="7 8">DSM 3682</strain>
    </source>
</reference>
<protein>
    <recommendedName>
        <fullName evidence="3">Phosphocarrier protein HPr</fullName>
    </recommendedName>
</protein>
<organism evidence="7 8">
    <name type="scientific">Heliobacterium chlorum</name>
    <dbReference type="NCBI Taxonomy" id="2698"/>
    <lineage>
        <taxon>Bacteria</taxon>
        <taxon>Bacillati</taxon>
        <taxon>Bacillota</taxon>
        <taxon>Clostridia</taxon>
        <taxon>Eubacteriales</taxon>
        <taxon>Heliobacteriaceae</taxon>
        <taxon>Heliobacterium</taxon>
    </lineage>
</organism>
<dbReference type="Gene3D" id="3.30.1340.10">
    <property type="entry name" value="HPr-like"/>
    <property type="match status" value="1"/>
</dbReference>
<dbReference type="PANTHER" id="PTHR33705:SF2">
    <property type="entry name" value="PHOSPHOCARRIER PROTEIN NPR"/>
    <property type="match status" value="1"/>
</dbReference>
<dbReference type="NCBIfam" id="TIGR01003">
    <property type="entry name" value="PTS_HPr_family"/>
    <property type="match status" value="1"/>
</dbReference>
<dbReference type="Pfam" id="PF00381">
    <property type="entry name" value="PTS-HPr"/>
    <property type="match status" value="1"/>
</dbReference>
<evidence type="ECO:0000256" key="5">
    <source>
        <dbReference type="ARBA" id="ARBA00022683"/>
    </source>
</evidence>
<name>A0ABR7T758_HELCL</name>
<dbReference type="PANTHER" id="PTHR33705">
    <property type="entry name" value="PHOSPHOCARRIER PROTEIN HPR"/>
    <property type="match status" value="1"/>
</dbReference>
<dbReference type="PROSITE" id="PS00369">
    <property type="entry name" value="PTS_HPR_HIS"/>
    <property type="match status" value="1"/>
</dbReference>
<keyword evidence="5" id="KW-0598">Phosphotransferase system</keyword>
<evidence type="ECO:0000313" key="8">
    <source>
        <dbReference type="Proteomes" id="UP000617402"/>
    </source>
</evidence>
<evidence type="ECO:0000313" key="7">
    <source>
        <dbReference type="EMBL" id="MBC9786057.1"/>
    </source>
</evidence>
<accession>A0ABR7T758</accession>
<evidence type="ECO:0000256" key="4">
    <source>
        <dbReference type="ARBA" id="ARBA00022490"/>
    </source>
</evidence>
<proteinExistence type="predicted"/>
<dbReference type="CDD" id="cd00367">
    <property type="entry name" value="PTS-HPr_like"/>
    <property type="match status" value="1"/>
</dbReference>
<sequence>MTEIQLVLTNPTGLHARPASQFVQTASKFKSKVKILSGGKQVDAKSILGVMTMGLRSGAAFTVTADGEDEAECLAALAALVESKFGEG</sequence>
<comment type="caution">
    <text evidence="7">The sequence shown here is derived from an EMBL/GenBank/DDBJ whole genome shotgun (WGS) entry which is preliminary data.</text>
</comment>
<dbReference type="SUPFAM" id="SSF55594">
    <property type="entry name" value="HPr-like"/>
    <property type="match status" value="1"/>
</dbReference>
<evidence type="ECO:0000259" key="6">
    <source>
        <dbReference type="PROSITE" id="PS51350"/>
    </source>
</evidence>
<evidence type="ECO:0000256" key="2">
    <source>
        <dbReference type="ARBA" id="ARBA00004496"/>
    </source>
</evidence>
<comment type="subcellular location">
    <subcellularLocation>
        <location evidence="2">Cytoplasm</location>
    </subcellularLocation>
</comment>
<dbReference type="PRINTS" id="PR00107">
    <property type="entry name" value="PHOSPHOCPHPR"/>
</dbReference>